<proteinExistence type="predicted"/>
<evidence type="ECO:0008006" key="4">
    <source>
        <dbReference type="Google" id="ProtNLM"/>
    </source>
</evidence>
<gene>
    <name evidence="2" type="ORF">CAMP_LOCUS18334</name>
</gene>
<sequence length="270" mass="30872">MFAFARSVVVTVLIVSNVASFSLYKNEKSKQLDCSTMIDSDGVFVYSPNKGNKAEMCDFTLMVPEKTTATIRLLNQTCQSILGTKSNMNAICNQPNQESHFFSDVYKFKFDSESSVSFEVEFNQITDRVCGEYVKNVNDWLGKTIRITIDRKQECDVRLPANVEVQFLDFVPNDKLKCCADFFLISTTFDDNIIDYSEKPSICDIRNNNVQLRSKCDRTYLKMRGLRTGDEMYLRVRGATRATFGECLGDVVPKMPENLCKRKSRATKWL</sequence>
<feature type="signal peptide" evidence="1">
    <location>
        <begin position="1"/>
        <end position="20"/>
    </location>
</feature>
<protein>
    <recommendedName>
        <fullName evidence="4">CUB domain-containing protein</fullName>
    </recommendedName>
</protein>
<accession>A0A9P1NBS4</accession>
<organism evidence="2 3">
    <name type="scientific">Caenorhabditis angaria</name>
    <dbReference type="NCBI Taxonomy" id="860376"/>
    <lineage>
        <taxon>Eukaryota</taxon>
        <taxon>Metazoa</taxon>
        <taxon>Ecdysozoa</taxon>
        <taxon>Nematoda</taxon>
        <taxon>Chromadorea</taxon>
        <taxon>Rhabditida</taxon>
        <taxon>Rhabditina</taxon>
        <taxon>Rhabditomorpha</taxon>
        <taxon>Rhabditoidea</taxon>
        <taxon>Rhabditidae</taxon>
        <taxon>Peloderinae</taxon>
        <taxon>Caenorhabditis</taxon>
    </lineage>
</organism>
<evidence type="ECO:0000313" key="3">
    <source>
        <dbReference type="Proteomes" id="UP001152747"/>
    </source>
</evidence>
<comment type="caution">
    <text evidence="2">The sequence shown here is derived from an EMBL/GenBank/DDBJ whole genome shotgun (WGS) entry which is preliminary data.</text>
</comment>
<dbReference type="EMBL" id="CANHGI010000006">
    <property type="protein sequence ID" value="CAI5455697.1"/>
    <property type="molecule type" value="Genomic_DNA"/>
</dbReference>
<reference evidence="2" key="1">
    <citation type="submission" date="2022-11" db="EMBL/GenBank/DDBJ databases">
        <authorList>
            <person name="Kikuchi T."/>
        </authorList>
    </citation>
    <scope>NUCLEOTIDE SEQUENCE</scope>
    <source>
        <strain evidence="2">PS1010</strain>
    </source>
</reference>
<keyword evidence="3" id="KW-1185">Reference proteome</keyword>
<dbReference type="AlphaFoldDB" id="A0A9P1NBS4"/>
<name>A0A9P1NBS4_9PELO</name>
<evidence type="ECO:0000256" key="1">
    <source>
        <dbReference type="SAM" id="SignalP"/>
    </source>
</evidence>
<feature type="chain" id="PRO_5040265644" description="CUB domain-containing protein" evidence="1">
    <location>
        <begin position="21"/>
        <end position="270"/>
    </location>
</feature>
<dbReference type="Proteomes" id="UP001152747">
    <property type="component" value="Unassembled WGS sequence"/>
</dbReference>
<keyword evidence="1" id="KW-0732">Signal</keyword>
<evidence type="ECO:0000313" key="2">
    <source>
        <dbReference type="EMBL" id="CAI5455697.1"/>
    </source>
</evidence>